<evidence type="ECO:0000313" key="1">
    <source>
        <dbReference type="EMBL" id="RKK66306.1"/>
    </source>
</evidence>
<dbReference type="AlphaFoldDB" id="A0A420MDZ1"/>
<protein>
    <recommendedName>
        <fullName evidence="3">Chitinase</fullName>
    </recommendedName>
</protein>
<accession>A0A420MDZ1</accession>
<organism evidence="1 2">
    <name type="scientific">Fusarium oxysporum</name>
    <name type="common">Fusarium vascular wilt</name>
    <dbReference type="NCBI Taxonomy" id="5507"/>
    <lineage>
        <taxon>Eukaryota</taxon>
        <taxon>Fungi</taxon>
        <taxon>Dikarya</taxon>
        <taxon>Ascomycota</taxon>
        <taxon>Pezizomycotina</taxon>
        <taxon>Sordariomycetes</taxon>
        <taxon>Hypocreomycetidae</taxon>
        <taxon>Hypocreales</taxon>
        <taxon>Nectriaceae</taxon>
        <taxon>Fusarium</taxon>
        <taxon>Fusarium oxysporum species complex</taxon>
    </lineage>
</organism>
<dbReference type="EMBL" id="MRCX01000306">
    <property type="protein sequence ID" value="RKK66306.1"/>
    <property type="molecule type" value="Genomic_DNA"/>
</dbReference>
<dbReference type="VEuPathDB" id="FungiDB:FOXG_15151"/>
<dbReference type="VEuPathDB" id="FungiDB:FOZG_18080"/>
<dbReference type="VEuPathDB" id="FungiDB:FOC4_g10001062"/>
<dbReference type="Gene3D" id="3.20.20.80">
    <property type="entry name" value="Glycosidases"/>
    <property type="match status" value="1"/>
</dbReference>
<evidence type="ECO:0000313" key="2">
    <source>
        <dbReference type="Proteomes" id="UP000285084"/>
    </source>
</evidence>
<proteinExistence type="predicted"/>
<gene>
    <name evidence="1" type="ORF">BFJ69_g15525</name>
</gene>
<comment type="caution">
    <text evidence="1">The sequence shown here is derived from an EMBL/GenBank/DDBJ whole genome shotgun (WGS) entry which is preliminary data.</text>
</comment>
<name>A0A420MDZ1_FUSOX</name>
<sequence length="428" mass="48010">MGSCSREKGILLNSEIDNEIKRRNLKPKLYKEEAVKMKVDRARERCLGGVMVWAISHDTKDAKYNKALADILRRDLSDRSIGDQEKPTKEVTTPYEQCRWSNCKEPCPKGWVHVGCLDPGARKDELMYDETGCGGDGKHNFCCLPDEDIPQCGWYGHDDGKCQKVTSCLSDMVEIGSNQMYCEDKPRVQTACCKTTSKSMKAYGTCMWGEYPKCDTDPKCPLKEFPTLVVESGGGSGGLQCNNLKNHLGTDVIGVQSRKYCCNEKDDIGFHDCKYFRDEGPMITGYPSGVCRSNCPSDRVRVAIDWPFEVCSAYDVGGQAWCCKTKYGKKSTEYTDKFKDYKIGLIDWMADPYCPNPSKVLKRPDESSSSTALAVCDDTFVDTSPRNILKHILGHVGSSVAIAELTKIWNEEVSQDDVLLWLQITYMS</sequence>
<dbReference type="VEuPathDB" id="FungiDB:FOIG_15333"/>
<dbReference type="Proteomes" id="UP000285084">
    <property type="component" value="Unassembled WGS sequence"/>
</dbReference>
<reference evidence="1 2" key="1">
    <citation type="journal article" date="2018" name="Sci. Rep.">
        <title>Characterisation of pathogen-specific regions and novel effector candidates in Fusarium oxysporum f. sp. cepae.</title>
        <authorList>
            <person name="Armitage A.D."/>
            <person name="Taylor A."/>
            <person name="Sobczyk M.K."/>
            <person name="Baxter L."/>
            <person name="Greenfield B.P."/>
            <person name="Bates H.J."/>
            <person name="Wilson F."/>
            <person name="Jackson A.C."/>
            <person name="Ott S."/>
            <person name="Harrison R.J."/>
            <person name="Clarkson J.P."/>
        </authorList>
    </citation>
    <scope>NUCLEOTIDE SEQUENCE [LARGE SCALE GENOMIC DNA]</scope>
    <source>
        <strain evidence="1 2">Fo_A13</strain>
    </source>
</reference>
<evidence type="ECO:0008006" key="3">
    <source>
        <dbReference type="Google" id="ProtNLM"/>
    </source>
</evidence>